<dbReference type="InterPro" id="IPR018392">
    <property type="entry name" value="LysM"/>
</dbReference>
<accession>A0A1P8WSI9</accession>
<dbReference type="Proteomes" id="UP000187735">
    <property type="component" value="Chromosome"/>
</dbReference>
<feature type="transmembrane region" description="Helical" evidence="2">
    <location>
        <begin position="7"/>
        <end position="24"/>
    </location>
</feature>
<evidence type="ECO:0000256" key="1">
    <source>
        <dbReference type="SAM" id="MobiDB-lite"/>
    </source>
</evidence>
<sequence length="220" mass="24050">MHPDRKIGVAMGILLVGVVAALFFRNEPLQDDGALTVRRERELNDRLRERDVAVYLDSDEPAPEAAEDDPSLRLEEILAQNPATRSTPVPVLRDGMAVGTTPASTPPVTQPPLRFEPPTDTIRTTDDGESESDGDAAVASSGTSSSSGPTSPEPTSAQKARQVEYQEYTVQFGDTLSEISEKFLGSQGRYREIYEANKDRMASPDRLQVGKAIRIPRVIR</sequence>
<dbReference type="Gene3D" id="3.10.350.10">
    <property type="entry name" value="LysM domain"/>
    <property type="match status" value="1"/>
</dbReference>
<dbReference type="InterPro" id="IPR036779">
    <property type="entry name" value="LysM_dom_sf"/>
</dbReference>
<evidence type="ECO:0000313" key="4">
    <source>
        <dbReference type="EMBL" id="APZ97020.1"/>
    </source>
</evidence>
<evidence type="ECO:0000313" key="5">
    <source>
        <dbReference type="Proteomes" id="UP000187735"/>
    </source>
</evidence>
<dbReference type="EMBL" id="CP017641">
    <property type="protein sequence ID" value="APZ97020.1"/>
    <property type="molecule type" value="Genomic_DNA"/>
</dbReference>
<feature type="domain" description="LysM" evidence="3">
    <location>
        <begin position="166"/>
        <end position="215"/>
    </location>
</feature>
<dbReference type="AlphaFoldDB" id="A0A1P8WSI9"/>
<feature type="region of interest" description="Disordered" evidence="1">
    <location>
        <begin position="79"/>
        <end position="162"/>
    </location>
</feature>
<evidence type="ECO:0000256" key="2">
    <source>
        <dbReference type="SAM" id="Phobius"/>
    </source>
</evidence>
<dbReference type="SMART" id="SM00257">
    <property type="entry name" value="LysM"/>
    <property type="match status" value="1"/>
</dbReference>
<keyword evidence="5" id="KW-1185">Reference proteome</keyword>
<evidence type="ECO:0000259" key="3">
    <source>
        <dbReference type="PROSITE" id="PS51782"/>
    </source>
</evidence>
<dbReference type="RefSeq" id="WP_077027969.1">
    <property type="nucleotide sequence ID" value="NZ_CP017641.1"/>
</dbReference>
<dbReference type="CDD" id="cd00118">
    <property type="entry name" value="LysM"/>
    <property type="match status" value="1"/>
</dbReference>
<keyword evidence="2" id="KW-0472">Membrane</keyword>
<dbReference type="PROSITE" id="PS51782">
    <property type="entry name" value="LYSM"/>
    <property type="match status" value="1"/>
</dbReference>
<gene>
    <name evidence="4" type="ORF">Fuma_06698</name>
</gene>
<dbReference type="OrthoDB" id="292277at2"/>
<dbReference type="Pfam" id="PF01476">
    <property type="entry name" value="LysM"/>
    <property type="match status" value="1"/>
</dbReference>
<reference evidence="4 5" key="1">
    <citation type="journal article" date="2016" name="Front. Microbiol.">
        <title>Fuerstia marisgermanicae gen. nov., sp. nov., an Unusual Member of the Phylum Planctomycetes from the German Wadden Sea.</title>
        <authorList>
            <person name="Kohn T."/>
            <person name="Heuer A."/>
            <person name="Jogler M."/>
            <person name="Vollmers J."/>
            <person name="Boedeker C."/>
            <person name="Bunk B."/>
            <person name="Rast P."/>
            <person name="Borchert D."/>
            <person name="Glockner I."/>
            <person name="Freese H.M."/>
            <person name="Klenk H.P."/>
            <person name="Overmann J."/>
            <person name="Kaster A.K."/>
            <person name="Rohde M."/>
            <person name="Wiegand S."/>
            <person name="Jogler C."/>
        </authorList>
    </citation>
    <scope>NUCLEOTIDE SEQUENCE [LARGE SCALE GENOMIC DNA]</scope>
    <source>
        <strain evidence="4 5">NH11</strain>
    </source>
</reference>
<name>A0A1P8WSI9_9PLAN</name>
<proteinExistence type="predicted"/>
<protein>
    <submittedName>
        <fullName evidence="4">LysM domain/BON superfamily protein</fullName>
    </submittedName>
</protein>
<keyword evidence="2" id="KW-0812">Transmembrane</keyword>
<dbReference type="SUPFAM" id="SSF54106">
    <property type="entry name" value="LysM domain"/>
    <property type="match status" value="1"/>
</dbReference>
<dbReference type="PANTHER" id="PTHR34700:SF4">
    <property type="entry name" value="PHAGE-LIKE ELEMENT PBSX PROTEIN XKDP"/>
    <property type="match status" value="1"/>
</dbReference>
<dbReference type="InterPro" id="IPR052196">
    <property type="entry name" value="Bact_Kbp"/>
</dbReference>
<dbReference type="STRING" id="1891926.Fuma_06698"/>
<organism evidence="4 5">
    <name type="scientific">Fuerstiella marisgermanici</name>
    <dbReference type="NCBI Taxonomy" id="1891926"/>
    <lineage>
        <taxon>Bacteria</taxon>
        <taxon>Pseudomonadati</taxon>
        <taxon>Planctomycetota</taxon>
        <taxon>Planctomycetia</taxon>
        <taxon>Planctomycetales</taxon>
        <taxon>Planctomycetaceae</taxon>
        <taxon>Fuerstiella</taxon>
    </lineage>
</organism>
<keyword evidence="2" id="KW-1133">Transmembrane helix</keyword>
<feature type="compositionally biased region" description="Low complexity" evidence="1">
    <location>
        <begin position="135"/>
        <end position="156"/>
    </location>
</feature>
<dbReference type="PANTHER" id="PTHR34700">
    <property type="entry name" value="POTASSIUM BINDING PROTEIN KBP"/>
    <property type="match status" value="1"/>
</dbReference>
<dbReference type="KEGG" id="fmr:Fuma_06698"/>